<dbReference type="EMBL" id="PDKV01000005">
    <property type="protein sequence ID" value="PIB79931.1"/>
    <property type="molecule type" value="Genomic_DNA"/>
</dbReference>
<evidence type="ECO:0000256" key="2">
    <source>
        <dbReference type="SAM" id="SignalP"/>
    </source>
</evidence>
<keyword evidence="5" id="KW-1185">Reference proteome</keyword>
<feature type="signal peptide" evidence="2">
    <location>
        <begin position="1"/>
        <end position="18"/>
    </location>
</feature>
<dbReference type="STRING" id="28045.AWB95_00915"/>
<sequence>MRFAATALLWLFTTAALAAAVPIAWVQQNLVDADGYAALTQKAADDPALQSAVAAELSANATALISQRGSVVDPSTVHDIATAYTAGPSFPAQFAQASRLAHQWMFTRPRTQSDPWVVDLAPMLADSAFQQMLADYHVRVPTSLNVPLTVTPPKTLQPGKLRPVAIWGPWVSIAMAVLTGICALLTLAVARNRGRALAGLGVSALLVGAAGWAGVEIARRRIDAALNHTTGDVRRIAEIMVGHAEAGLHQWLDLTLAAGGVLVALGVLAAIYGTMMCDGSGRSSGGAWL</sequence>
<dbReference type="Proteomes" id="UP000193907">
    <property type="component" value="Unassembled WGS sequence"/>
</dbReference>
<keyword evidence="2" id="KW-0732">Signal</keyword>
<name>A0A1X1RWU1_MYCCE</name>
<organism evidence="3 5">
    <name type="scientific">Mycobacterium celatum</name>
    <dbReference type="NCBI Taxonomy" id="28045"/>
    <lineage>
        <taxon>Bacteria</taxon>
        <taxon>Bacillati</taxon>
        <taxon>Actinomycetota</taxon>
        <taxon>Actinomycetes</taxon>
        <taxon>Mycobacteriales</taxon>
        <taxon>Mycobacteriaceae</taxon>
        <taxon>Mycobacterium</taxon>
    </lineage>
</organism>
<feature type="chain" id="PRO_5014277527" evidence="2">
    <location>
        <begin position="19"/>
        <end position="289"/>
    </location>
</feature>
<evidence type="ECO:0000313" key="3">
    <source>
        <dbReference type="EMBL" id="ORV19620.1"/>
    </source>
</evidence>
<dbReference type="OrthoDB" id="4753518at2"/>
<evidence type="ECO:0000256" key="1">
    <source>
        <dbReference type="SAM" id="Phobius"/>
    </source>
</evidence>
<dbReference type="AlphaFoldDB" id="A0A1X1RWU1"/>
<evidence type="ECO:0000313" key="4">
    <source>
        <dbReference type="EMBL" id="PIB79931.1"/>
    </source>
</evidence>
<feature type="transmembrane region" description="Helical" evidence="1">
    <location>
        <begin position="254"/>
        <end position="273"/>
    </location>
</feature>
<comment type="caution">
    <text evidence="3">The sequence shown here is derived from an EMBL/GenBank/DDBJ whole genome shotgun (WGS) entry which is preliminary data.</text>
</comment>
<gene>
    <name evidence="3" type="ORF">AWB95_00915</name>
    <name evidence="4" type="ORF">CQY23_06690</name>
</gene>
<evidence type="ECO:0000313" key="6">
    <source>
        <dbReference type="Proteomes" id="UP000230971"/>
    </source>
</evidence>
<reference evidence="4 6" key="2">
    <citation type="journal article" date="2017" name="Infect. Genet. Evol.">
        <title>The new phylogeny of the genus Mycobacterium: The old and the news.</title>
        <authorList>
            <person name="Tortoli E."/>
            <person name="Fedrizzi T."/>
            <person name="Meehan C.J."/>
            <person name="Trovato A."/>
            <person name="Grottola A."/>
            <person name="Giacobazzi E."/>
            <person name="Serpini G.F."/>
            <person name="Tagliazucchi S."/>
            <person name="Fabio A."/>
            <person name="Bettua C."/>
            <person name="Bertorelli R."/>
            <person name="Frascaro F."/>
            <person name="De Sanctis V."/>
            <person name="Pecorari M."/>
            <person name="Jousson O."/>
            <person name="Segata N."/>
            <person name="Cirillo D.M."/>
        </authorList>
    </citation>
    <scope>NUCLEOTIDE SEQUENCE [LARGE SCALE GENOMIC DNA]</scope>
    <source>
        <strain evidence="4 6">NCTC 12882</strain>
    </source>
</reference>
<keyword evidence="1" id="KW-0472">Membrane</keyword>
<keyword evidence="1" id="KW-0812">Transmembrane</keyword>
<dbReference type="RefSeq" id="WP_085167399.1">
    <property type="nucleotide sequence ID" value="NZ_LQOM01000005.1"/>
</dbReference>
<reference evidence="3 5" key="1">
    <citation type="submission" date="2016-01" db="EMBL/GenBank/DDBJ databases">
        <title>The new phylogeny of the genus Mycobacterium.</title>
        <authorList>
            <person name="Tarcisio F."/>
            <person name="Conor M."/>
            <person name="Antonella G."/>
            <person name="Elisabetta G."/>
            <person name="Giulia F.S."/>
            <person name="Sara T."/>
            <person name="Anna F."/>
            <person name="Clotilde B."/>
            <person name="Roberto B."/>
            <person name="Veronica D.S."/>
            <person name="Fabio R."/>
            <person name="Monica P."/>
            <person name="Olivier J."/>
            <person name="Enrico T."/>
            <person name="Nicola S."/>
        </authorList>
    </citation>
    <scope>NUCLEOTIDE SEQUENCE [LARGE SCALE GENOMIC DNA]</scope>
    <source>
        <strain evidence="3 5">DSM 44243</strain>
    </source>
</reference>
<proteinExistence type="predicted"/>
<accession>A0A1X1RWU1</accession>
<protein>
    <submittedName>
        <fullName evidence="3">Uncharacterized protein</fullName>
    </submittedName>
</protein>
<keyword evidence="1" id="KW-1133">Transmembrane helix</keyword>
<evidence type="ECO:0000313" key="5">
    <source>
        <dbReference type="Proteomes" id="UP000193907"/>
    </source>
</evidence>
<dbReference type="Proteomes" id="UP000230971">
    <property type="component" value="Unassembled WGS sequence"/>
</dbReference>
<feature type="transmembrane region" description="Helical" evidence="1">
    <location>
        <begin position="196"/>
        <end position="215"/>
    </location>
</feature>
<feature type="transmembrane region" description="Helical" evidence="1">
    <location>
        <begin position="167"/>
        <end position="189"/>
    </location>
</feature>
<dbReference type="EMBL" id="LQOM01000005">
    <property type="protein sequence ID" value="ORV19620.1"/>
    <property type="molecule type" value="Genomic_DNA"/>
</dbReference>